<dbReference type="InterPro" id="IPR046848">
    <property type="entry name" value="E_motif"/>
</dbReference>
<dbReference type="FunFam" id="1.25.40.10:FF:000196">
    <property type="entry name" value="Pentatricopeptide repeat-containing protein At4g14850"/>
    <property type="match status" value="1"/>
</dbReference>
<dbReference type="NCBIfam" id="TIGR00756">
    <property type="entry name" value="PPR"/>
    <property type="match status" value="5"/>
</dbReference>
<keyword evidence="6" id="KW-1185">Reference proteome</keyword>
<dbReference type="Pfam" id="PF00168">
    <property type="entry name" value="C2"/>
    <property type="match status" value="1"/>
</dbReference>
<feature type="repeat" description="PPR" evidence="3">
    <location>
        <begin position="169"/>
        <end position="203"/>
    </location>
</feature>
<dbReference type="Pfam" id="PF20431">
    <property type="entry name" value="E_motif"/>
    <property type="match status" value="1"/>
</dbReference>
<proteinExistence type="inferred from homology"/>
<keyword evidence="1" id="KW-0677">Repeat</keyword>
<dbReference type="FunFam" id="1.25.40.10:FF:000073">
    <property type="entry name" value="Pentatricopeptide repeat-containing protein chloroplastic"/>
    <property type="match status" value="1"/>
</dbReference>
<reference evidence="5 6" key="1">
    <citation type="journal article" date="2018" name="Science">
        <title>The opium poppy genome and morphinan production.</title>
        <authorList>
            <person name="Guo L."/>
            <person name="Winzer T."/>
            <person name="Yang X."/>
            <person name="Li Y."/>
            <person name="Ning Z."/>
            <person name="He Z."/>
            <person name="Teodor R."/>
            <person name="Lu Y."/>
            <person name="Bowser T.A."/>
            <person name="Graham I.A."/>
            <person name="Ye K."/>
        </authorList>
    </citation>
    <scope>NUCLEOTIDE SEQUENCE [LARGE SCALE GENOMIC DNA]</scope>
    <source>
        <strain evidence="6">cv. HN1</strain>
        <tissue evidence="5">Leaves</tissue>
    </source>
</reference>
<dbReference type="PROSITE" id="PS50004">
    <property type="entry name" value="C2"/>
    <property type="match status" value="1"/>
</dbReference>
<evidence type="ECO:0000259" key="4">
    <source>
        <dbReference type="PROSITE" id="PS50004"/>
    </source>
</evidence>
<feature type="repeat" description="PPR" evidence="3">
    <location>
        <begin position="371"/>
        <end position="405"/>
    </location>
</feature>
<dbReference type="Pfam" id="PF01535">
    <property type="entry name" value="PPR"/>
    <property type="match status" value="2"/>
</dbReference>
<dbReference type="InterPro" id="IPR000008">
    <property type="entry name" value="C2_dom"/>
</dbReference>
<dbReference type="PANTHER" id="PTHR47926:SF414">
    <property type="entry name" value="PENTATRICOPEPTIDE REPEAT-CONTAINING PROTEIN DOT4, CHLOROPLASTIC-LIKE"/>
    <property type="match status" value="1"/>
</dbReference>
<dbReference type="EMBL" id="CM010722">
    <property type="protein sequence ID" value="RZC72590.1"/>
    <property type="molecule type" value="Genomic_DNA"/>
</dbReference>
<protein>
    <recommendedName>
        <fullName evidence="4">C2 domain-containing protein</fullName>
    </recommendedName>
</protein>
<dbReference type="Proteomes" id="UP000316621">
    <property type="component" value="Chromosome 8"/>
</dbReference>
<feature type="repeat" description="PPR" evidence="3">
    <location>
        <begin position="270"/>
        <end position="304"/>
    </location>
</feature>
<dbReference type="InterPro" id="IPR002885">
    <property type="entry name" value="PPR_rpt"/>
</dbReference>
<evidence type="ECO:0000256" key="3">
    <source>
        <dbReference type="PROSITE-ProRule" id="PRU00708"/>
    </source>
</evidence>
<feature type="domain" description="C2" evidence="4">
    <location>
        <begin position="645"/>
        <end position="766"/>
    </location>
</feature>
<dbReference type="OMA" id="AIFSECP"/>
<dbReference type="PANTHER" id="PTHR47926">
    <property type="entry name" value="PENTATRICOPEPTIDE REPEAT-CONTAINING PROTEIN"/>
    <property type="match status" value="1"/>
</dbReference>
<evidence type="ECO:0000256" key="2">
    <source>
        <dbReference type="ARBA" id="ARBA00061659"/>
    </source>
</evidence>
<gene>
    <name evidence="5" type="ORF">C5167_048073</name>
</gene>
<dbReference type="SUPFAM" id="SSF48452">
    <property type="entry name" value="TPR-like"/>
    <property type="match status" value="1"/>
</dbReference>
<dbReference type="STRING" id="3469.A0A4Y7KJS0"/>
<dbReference type="InterPro" id="IPR046960">
    <property type="entry name" value="PPR_At4g14850-like_plant"/>
</dbReference>
<evidence type="ECO:0000256" key="1">
    <source>
        <dbReference type="ARBA" id="ARBA00022737"/>
    </source>
</evidence>
<dbReference type="Gene3D" id="2.60.40.150">
    <property type="entry name" value="C2 domain"/>
    <property type="match status" value="1"/>
</dbReference>
<name>A0A4Y7KJS0_PAPSO</name>
<feature type="repeat" description="PPR" evidence="3">
    <location>
        <begin position="472"/>
        <end position="506"/>
    </location>
</feature>
<dbReference type="InterPro" id="IPR011990">
    <property type="entry name" value="TPR-like_helical_dom_sf"/>
</dbReference>
<organism evidence="5 6">
    <name type="scientific">Papaver somniferum</name>
    <name type="common">Opium poppy</name>
    <dbReference type="NCBI Taxonomy" id="3469"/>
    <lineage>
        <taxon>Eukaryota</taxon>
        <taxon>Viridiplantae</taxon>
        <taxon>Streptophyta</taxon>
        <taxon>Embryophyta</taxon>
        <taxon>Tracheophyta</taxon>
        <taxon>Spermatophyta</taxon>
        <taxon>Magnoliopsida</taxon>
        <taxon>Ranunculales</taxon>
        <taxon>Papaveraceae</taxon>
        <taxon>Papaveroideae</taxon>
        <taxon>Papaver</taxon>
    </lineage>
</organism>
<comment type="similarity">
    <text evidence="2">Belongs to the PPR family. PCMP-E subfamily.</text>
</comment>
<dbReference type="PROSITE" id="PS51375">
    <property type="entry name" value="PPR"/>
    <property type="match status" value="4"/>
</dbReference>
<dbReference type="SMART" id="SM00239">
    <property type="entry name" value="C2"/>
    <property type="match status" value="1"/>
</dbReference>
<dbReference type="AlphaFoldDB" id="A0A4Y7KJS0"/>
<accession>A0A4Y7KJS0</accession>
<dbReference type="Pfam" id="PF13041">
    <property type="entry name" value="PPR_2"/>
    <property type="match status" value="4"/>
</dbReference>
<evidence type="ECO:0000313" key="6">
    <source>
        <dbReference type="Proteomes" id="UP000316621"/>
    </source>
</evidence>
<dbReference type="SUPFAM" id="SSF49562">
    <property type="entry name" value="C2 domain (Calcium/lipid-binding domain, CaLB)"/>
    <property type="match status" value="1"/>
</dbReference>
<dbReference type="Gramene" id="RZC72590">
    <property type="protein sequence ID" value="RZC72590"/>
    <property type="gene ID" value="C5167_048073"/>
</dbReference>
<dbReference type="Gene3D" id="1.25.40.10">
    <property type="entry name" value="Tetratricopeptide repeat domain"/>
    <property type="match status" value="5"/>
</dbReference>
<dbReference type="FunFam" id="1.25.40.10:FF:000090">
    <property type="entry name" value="Pentatricopeptide repeat-containing protein, chloroplastic"/>
    <property type="match status" value="1"/>
</dbReference>
<dbReference type="GO" id="GO:0009451">
    <property type="term" value="P:RNA modification"/>
    <property type="evidence" value="ECO:0007669"/>
    <property type="project" value="InterPro"/>
</dbReference>
<dbReference type="InterPro" id="IPR035892">
    <property type="entry name" value="C2_domain_sf"/>
</dbReference>
<evidence type="ECO:0000313" key="5">
    <source>
        <dbReference type="EMBL" id="RZC72590.1"/>
    </source>
</evidence>
<dbReference type="GO" id="GO:0003729">
    <property type="term" value="F:mRNA binding"/>
    <property type="evidence" value="ECO:0007669"/>
    <property type="project" value="UniProtKB-ARBA"/>
</dbReference>
<sequence length="848" mass="95715">MYIQNLIQRSKSCISNSHLFSLNPIFYRTVKLFDEIPQRSCSLLNSKHSFSHERFVELETCGQVFHDFFSWNNGISSFVKNKQPEQAVGVFKSMLLLHDQRPNYVTLLSVIRAVGSLNREEMTGVVHAFAFKLGVGSEVSIVTALLGLYSLHNDMMMVWQSFYGAEVKDLVLWSALVNACMKNGKFGDALNIFRDMQVSGFEPNYVSILSILPACADLGVLSLGKQIHGFCIVRGLYTVTNIQNSLMDMYAKCGVVECSILIFDRLWGKDLISWNTMICGCVENGYPKEALIFFDKMLKSGFQPDQTTIRNAITACSQAEEVKFGYGLHCYSIKSRLEDLVSVGTALFKMYADFGDIVSSRIVFDCLPRKDMIAWSAMISVYAQTGHSFLAFELFNQMQSANEEPNEVTLVSLLQACSSMKSQEFGKIIHGNVTRNGYSSNVFITSALIDLYCKFGQLAQGEVLFNYLPYKDIICWSSMINGYGINGFGDKALETFSKMLDTGLKPNGVVFTSVLSACSHCGLEDEGWKWFNYMKEHFGIIPGLSHYSCMVDLLSRAGKIEEAFRFINEMPLQPDATIWGALLAGCKTVKGYVEIAEFAAERLLTLDPENTSYYVILSNIYADVGHWKDAERLRRVLTEKKLRKTVGFSMIGSLSLEMNKEGVLEILLVSAQDIRNPNFIGKPCYYVIAHCGKQEVRSKTVSGDHKKAVWNEKLVLRFPLSDLENMAHLKLKIMDTSKFSNDGNFIGETRIHLGGVITEGTDKGFVELKPARYKVVLEDDRYKGEIKIGLKFKKLGDVQPTTRECVNLVHEKKSLRSMVKTIVSLWICQRWKFFYLRKKPDATDIKKQ</sequence>